<dbReference type="SUPFAM" id="SSF51197">
    <property type="entry name" value="Clavaminate synthase-like"/>
    <property type="match status" value="1"/>
</dbReference>
<dbReference type="PANTHER" id="PTHR12480">
    <property type="entry name" value="ARGININE DEMETHYLASE AND LYSYL-HYDROXYLASE JMJD"/>
    <property type="match status" value="1"/>
</dbReference>
<reference evidence="2" key="1">
    <citation type="submission" date="2020-11" db="EMBL/GenBank/DDBJ databases">
        <authorList>
            <person name="Tran Van P."/>
        </authorList>
    </citation>
    <scope>NUCLEOTIDE SEQUENCE</scope>
</reference>
<keyword evidence="3" id="KW-1185">Reference proteome</keyword>
<name>A0A7R9M6W3_9ACAR</name>
<evidence type="ECO:0000259" key="1">
    <source>
        <dbReference type="Pfam" id="PF13621"/>
    </source>
</evidence>
<dbReference type="EMBL" id="OC922434">
    <property type="protein sequence ID" value="CAD7654166.1"/>
    <property type="molecule type" value="Genomic_DNA"/>
</dbReference>
<dbReference type="EMBL" id="CAJPVJ010007609">
    <property type="protein sequence ID" value="CAG2171353.1"/>
    <property type="molecule type" value="Genomic_DNA"/>
</dbReference>
<proteinExistence type="predicted"/>
<dbReference type="Pfam" id="PF13621">
    <property type="entry name" value="Cupin_8"/>
    <property type="match status" value="1"/>
</dbReference>
<sequence>MPRYAISFSHPSIHSLSPHSTPSPDLNVQFVSQVIDAFHTIHSFILENNLNVKAVKKALRNRKTLYESQPKVKMKEEMSEKCVSYEVMAKRLIGNRFVQTIYVRRWDHMMSSRCVVSNNYFVMEASRPPTDCQICRNVDRFLILENTTKEEFAKYAYTGQPILVRGATHHWSALKTFSFDFFHEIYSQTPGAYESVEHECQFFPFKSEFNHLSEVFAMPEDRVRMSPMSAYSSKPWYIGWSNCNPEIASILRKHYSRPTFLPDDSESSAIDWIFMGYSQIGASMHLDYVQRPSWQAQISGSKTWHLLPPPECERECKAINITVQTGEIILIDTNQWYHDTHINPGPIIIFGYNKGWMLCELTHLGTARQRQSHIEFLSQDCKHFLHAIHSLINELNHNFNEQYM</sequence>
<protein>
    <recommendedName>
        <fullName evidence="1">Cupin-like domain-containing protein</fullName>
    </recommendedName>
</protein>
<evidence type="ECO:0000313" key="3">
    <source>
        <dbReference type="Proteomes" id="UP000728032"/>
    </source>
</evidence>
<dbReference type="GO" id="GO:0016706">
    <property type="term" value="F:2-oxoglutarate-dependent dioxygenase activity"/>
    <property type="evidence" value="ECO:0007669"/>
    <property type="project" value="TreeGrafter"/>
</dbReference>
<dbReference type="PANTHER" id="PTHR12480:SF13">
    <property type="entry name" value="LD14533P"/>
    <property type="match status" value="1"/>
</dbReference>
<dbReference type="OrthoDB" id="10063099at2759"/>
<dbReference type="InterPro" id="IPR050910">
    <property type="entry name" value="JMJD6_ArgDemeth/LysHydrox"/>
</dbReference>
<accession>A0A7R9M6W3</accession>
<dbReference type="InterPro" id="IPR041667">
    <property type="entry name" value="Cupin_8"/>
</dbReference>
<dbReference type="AlphaFoldDB" id="A0A7R9M6W3"/>
<evidence type="ECO:0000313" key="2">
    <source>
        <dbReference type="EMBL" id="CAD7654166.1"/>
    </source>
</evidence>
<gene>
    <name evidence="2" type="ORF">ONB1V03_LOCUS10816</name>
</gene>
<organism evidence="2">
    <name type="scientific">Oppiella nova</name>
    <dbReference type="NCBI Taxonomy" id="334625"/>
    <lineage>
        <taxon>Eukaryota</taxon>
        <taxon>Metazoa</taxon>
        <taxon>Ecdysozoa</taxon>
        <taxon>Arthropoda</taxon>
        <taxon>Chelicerata</taxon>
        <taxon>Arachnida</taxon>
        <taxon>Acari</taxon>
        <taxon>Acariformes</taxon>
        <taxon>Sarcoptiformes</taxon>
        <taxon>Oribatida</taxon>
        <taxon>Brachypylina</taxon>
        <taxon>Oppioidea</taxon>
        <taxon>Oppiidae</taxon>
        <taxon>Oppiella</taxon>
    </lineage>
</organism>
<dbReference type="Gene3D" id="2.60.120.650">
    <property type="entry name" value="Cupin"/>
    <property type="match status" value="1"/>
</dbReference>
<feature type="domain" description="Cupin-like" evidence="1">
    <location>
        <begin position="150"/>
        <end position="311"/>
    </location>
</feature>
<dbReference type="Proteomes" id="UP000728032">
    <property type="component" value="Unassembled WGS sequence"/>
</dbReference>